<proteinExistence type="predicted"/>
<comment type="caution">
    <text evidence="1">The sequence shown here is derived from an EMBL/GenBank/DDBJ whole genome shotgun (WGS) entry which is preliminary data.</text>
</comment>
<keyword evidence="2" id="KW-1185">Reference proteome</keyword>
<accession>A0ABV7VBR5</accession>
<dbReference type="EMBL" id="JBHRYJ010000001">
    <property type="protein sequence ID" value="MFC3674924.1"/>
    <property type="molecule type" value="Genomic_DNA"/>
</dbReference>
<protein>
    <submittedName>
        <fullName evidence="1">Conjugal transfer protein TraL</fullName>
    </submittedName>
</protein>
<sequence length="241" mass="26890">MKHVNLILQGKGGVGKSFIASLLTQHYIGRQVTPACIDTDPVNQTFAGYKAFTAKRLELMRDGNIDPRAFDQLIEGIMTAPEDAVFIVDNGAATFVPLSAYMFENDVAAFLQQHGLQLVIHSVLTGGQAQGDTMDGLASLLEHFPNVPVVVWLNEFFGRVERDGRKFEDSKLFRDHQEQIHALIRIPELRKETFGADVDQMLRQKITFAAVKDAPDFTIMARQRLAMTWRTLDGQMAAANL</sequence>
<dbReference type="InterPro" id="IPR027417">
    <property type="entry name" value="P-loop_NTPase"/>
</dbReference>
<evidence type="ECO:0000313" key="2">
    <source>
        <dbReference type="Proteomes" id="UP001595711"/>
    </source>
</evidence>
<dbReference type="SUPFAM" id="SSF52540">
    <property type="entry name" value="P-loop containing nucleoside triphosphate hydrolases"/>
    <property type="match status" value="1"/>
</dbReference>
<gene>
    <name evidence="1" type="ORF">ACFOOQ_05160</name>
</gene>
<dbReference type="RefSeq" id="WP_379722515.1">
    <property type="nucleotide sequence ID" value="NZ_JBHRYJ010000001.1"/>
</dbReference>
<reference evidence="2" key="1">
    <citation type="journal article" date="2019" name="Int. J. Syst. Evol. Microbiol.">
        <title>The Global Catalogue of Microorganisms (GCM) 10K type strain sequencing project: providing services to taxonomists for standard genome sequencing and annotation.</title>
        <authorList>
            <consortium name="The Broad Institute Genomics Platform"/>
            <consortium name="The Broad Institute Genome Sequencing Center for Infectious Disease"/>
            <person name="Wu L."/>
            <person name="Ma J."/>
        </authorList>
    </citation>
    <scope>NUCLEOTIDE SEQUENCE [LARGE SCALE GENOMIC DNA]</scope>
    <source>
        <strain evidence="2">KCTC 42182</strain>
    </source>
</reference>
<name>A0ABV7VBR5_9PROT</name>
<organism evidence="1 2">
    <name type="scientific">Ferrovibrio xuzhouensis</name>
    <dbReference type="NCBI Taxonomy" id="1576914"/>
    <lineage>
        <taxon>Bacteria</taxon>
        <taxon>Pseudomonadati</taxon>
        <taxon>Pseudomonadota</taxon>
        <taxon>Alphaproteobacteria</taxon>
        <taxon>Rhodospirillales</taxon>
        <taxon>Rhodospirillaceae</taxon>
        <taxon>Ferrovibrio</taxon>
    </lineage>
</organism>
<dbReference type="Proteomes" id="UP001595711">
    <property type="component" value="Unassembled WGS sequence"/>
</dbReference>
<evidence type="ECO:0000313" key="1">
    <source>
        <dbReference type="EMBL" id="MFC3674924.1"/>
    </source>
</evidence>